<accession>A0ABS0CLV7</accession>
<organism evidence="2 3">
    <name type="scientific">Nocardia amamiensis</name>
    <dbReference type="NCBI Taxonomy" id="404578"/>
    <lineage>
        <taxon>Bacteria</taxon>
        <taxon>Bacillati</taxon>
        <taxon>Actinomycetota</taxon>
        <taxon>Actinomycetes</taxon>
        <taxon>Mycobacteriales</taxon>
        <taxon>Nocardiaceae</taxon>
        <taxon>Nocardia</taxon>
    </lineage>
</organism>
<dbReference type="RefSeq" id="WP_195128932.1">
    <property type="nucleotide sequence ID" value="NZ_JADLQX010000005.1"/>
</dbReference>
<keyword evidence="3" id="KW-1185">Reference proteome</keyword>
<feature type="compositionally biased region" description="Pro residues" evidence="1">
    <location>
        <begin position="296"/>
        <end position="306"/>
    </location>
</feature>
<evidence type="ECO:0000313" key="2">
    <source>
        <dbReference type="EMBL" id="MBF6297577.1"/>
    </source>
</evidence>
<sequence>MTVSWQGKAIDAILDEGSFGLQYWIRFMPLYEAAFGNNGDRGDLNQLLAMYDEQRGTRVEKLEQAGEALKAALAEVDTQWEAQRGYTGRLPGLWQGAAADVALGMLTKQSVLADEDRQHTRDAWKTVEPMANSLRQSVGSKANMVLGLLEDSGKGSRVVKLDGKTPEDVKVIVDVHNAREWISGKQASDLYRIFPALDLSGQIGKVPLDEPLGEKIRNTVNDWLRDPFKRDFDAKLTRYVDACKLADDHFKQQYQNLANALAAVSDRAYPRPEGSTKPSQDKPSQDTPGNQNQPTPSGPPGPPGTPSPSTVPASTTPSTVPASTTPATPTTPTTPTAPAPLAPKLPSLDGLAAVSQVAGALSPLATGLTQTVQQGISALSGTIKSGIDDAIEKLKATIDPENADKDGKPKAEFDIAGKHVTFEMGPDGQLKLVLSDEEGKQQEFELELNEHGMPVISMNEPEEPMPPADTPAPETPDKDKPVDATPAPEPSTGQPGVPSGTPPTTRREEDGEHWPKPVPEQSEAKPEQGEPQPAAPFDSGAELAEAGPL</sequence>
<evidence type="ECO:0000256" key="1">
    <source>
        <dbReference type="SAM" id="MobiDB-lite"/>
    </source>
</evidence>
<evidence type="ECO:0000313" key="3">
    <source>
        <dbReference type="Proteomes" id="UP000702209"/>
    </source>
</evidence>
<proteinExistence type="predicted"/>
<name>A0ABS0CLV7_9NOCA</name>
<gene>
    <name evidence="2" type="ORF">IU459_08465</name>
</gene>
<comment type="caution">
    <text evidence="2">The sequence shown here is derived from an EMBL/GenBank/DDBJ whole genome shotgun (WGS) entry which is preliminary data.</text>
</comment>
<protein>
    <submittedName>
        <fullName evidence="2">Uncharacterized protein</fullName>
    </submittedName>
</protein>
<feature type="compositionally biased region" description="Basic and acidic residues" evidence="1">
    <location>
        <begin position="505"/>
        <end position="515"/>
    </location>
</feature>
<reference evidence="2 3" key="1">
    <citation type="submission" date="2020-10" db="EMBL/GenBank/DDBJ databases">
        <title>Identification of Nocardia species via Next-generation sequencing and recognition of intraspecies genetic diversity.</title>
        <authorList>
            <person name="Li P."/>
            <person name="Li P."/>
            <person name="Lu B."/>
        </authorList>
    </citation>
    <scope>NUCLEOTIDE SEQUENCE [LARGE SCALE GENOMIC DNA]</scope>
    <source>
        <strain evidence="2 3">BJ06-0157</strain>
    </source>
</reference>
<feature type="region of interest" description="Disordered" evidence="1">
    <location>
        <begin position="268"/>
        <end position="344"/>
    </location>
</feature>
<dbReference type="Proteomes" id="UP000702209">
    <property type="component" value="Unassembled WGS sequence"/>
</dbReference>
<feature type="region of interest" description="Disordered" evidence="1">
    <location>
        <begin position="437"/>
        <end position="549"/>
    </location>
</feature>
<dbReference type="EMBL" id="JADLQX010000005">
    <property type="protein sequence ID" value="MBF6297577.1"/>
    <property type="molecule type" value="Genomic_DNA"/>
</dbReference>
<feature type="compositionally biased region" description="Low complexity" evidence="1">
    <location>
        <begin position="307"/>
        <end position="334"/>
    </location>
</feature>
<feature type="compositionally biased region" description="Pro residues" evidence="1">
    <location>
        <begin position="464"/>
        <end position="474"/>
    </location>
</feature>